<keyword evidence="2" id="KW-1185">Reference proteome</keyword>
<keyword evidence="1" id="KW-0489">Methyltransferase</keyword>
<dbReference type="Proteomes" id="UP001497680">
    <property type="component" value="Unassembled WGS sequence"/>
</dbReference>
<comment type="caution">
    <text evidence="1">The sequence shown here is derived from an EMBL/GenBank/DDBJ whole genome shotgun (WGS) entry which is preliminary data.</text>
</comment>
<dbReference type="EMBL" id="MU394304">
    <property type="protein sequence ID" value="KAI6087979.1"/>
    <property type="molecule type" value="Genomic_DNA"/>
</dbReference>
<reference evidence="1 2" key="1">
    <citation type="journal article" date="2022" name="New Phytol.">
        <title>Ecological generalism drives hyperdiversity of secondary metabolite gene clusters in xylarialean endophytes.</title>
        <authorList>
            <person name="Franco M.E.E."/>
            <person name="Wisecaver J.H."/>
            <person name="Arnold A.E."/>
            <person name="Ju Y.M."/>
            <person name="Slot J.C."/>
            <person name="Ahrendt S."/>
            <person name="Moore L.P."/>
            <person name="Eastman K.E."/>
            <person name="Scott K."/>
            <person name="Konkel Z."/>
            <person name="Mondo S.J."/>
            <person name="Kuo A."/>
            <person name="Hayes R.D."/>
            <person name="Haridas S."/>
            <person name="Andreopoulos B."/>
            <person name="Riley R."/>
            <person name="LaButti K."/>
            <person name="Pangilinan J."/>
            <person name="Lipzen A."/>
            <person name="Amirebrahimi M."/>
            <person name="Yan J."/>
            <person name="Adam C."/>
            <person name="Keymanesh K."/>
            <person name="Ng V."/>
            <person name="Louie K."/>
            <person name="Northen T."/>
            <person name="Drula E."/>
            <person name="Henrissat B."/>
            <person name="Hsieh H.M."/>
            <person name="Youens-Clark K."/>
            <person name="Lutzoni F."/>
            <person name="Miadlikowska J."/>
            <person name="Eastwood D.C."/>
            <person name="Hamelin R.C."/>
            <person name="Grigoriev I.V."/>
            <person name="U'Ren J.M."/>
        </authorList>
    </citation>
    <scope>NUCLEOTIDE SEQUENCE [LARGE SCALE GENOMIC DNA]</scope>
    <source>
        <strain evidence="1 2">ER1909</strain>
    </source>
</reference>
<gene>
    <name evidence="1" type="ORF">F4821DRAFT_98028</name>
</gene>
<organism evidence="1 2">
    <name type="scientific">Hypoxylon rubiginosum</name>
    <dbReference type="NCBI Taxonomy" id="110542"/>
    <lineage>
        <taxon>Eukaryota</taxon>
        <taxon>Fungi</taxon>
        <taxon>Dikarya</taxon>
        <taxon>Ascomycota</taxon>
        <taxon>Pezizomycotina</taxon>
        <taxon>Sordariomycetes</taxon>
        <taxon>Xylariomycetidae</taxon>
        <taxon>Xylariales</taxon>
        <taxon>Hypoxylaceae</taxon>
        <taxon>Hypoxylon</taxon>
    </lineage>
</organism>
<keyword evidence="1" id="KW-0808">Transferase</keyword>
<accession>A0ACC0D5F6</accession>
<evidence type="ECO:0000313" key="2">
    <source>
        <dbReference type="Proteomes" id="UP001497680"/>
    </source>
</evidence>
<name>A0ACC0D5F6_9PEZI</name>
<evidence type="ECO:0000313" key="1">
    <source>
        <dbReference type="EMBL" id="KAI6087979.1"/>
    </source>
</evidence>
<proteinExistence type="predicted"/>
<protein>
    <submittedName>
        <fullName evidence="1">S-adenosyl-L-methionine-dependent methyltransferase</fullName>
    </submittedName>
</protein>
<sequence length="308" mass="35881">MTGHADTEELTDEVRETFTHHNRTYQRYCVDRKIYFVPVDEDETIRLRLQHDVLNMMFDGRTIFPPMGALRRVLDCGFGTGLWAFQIAWEHPRCEVIGIDVSPHHYNPEESVENLFLNVDNLNMPLQFHSNHFDLINSRLLAGGIDRNRWHGYMRDILRCLRGNGWCQMVEIDFNAQSDNGTITDGHALRQWSDKYRQAMTQFKNPEAPRRLAHWMRHAGFTDVEERMLPLPMCGWSDSQRDFDIGVANQENVRLLLGSLALYPFTELLGMSITEFHVLVAQARAEASNPALKPYFRLYVCVGRKPRR</sequence>